<dbReference type="InterPro" id="IPR022409">
    <property type="entry name" value="PKD/Chitinase_dom"/>
</dbReference>
<evidence type="ECO:0000256" key="5">
    <source>
        <dbReference type="ARBA" id="ARBA00023180"/>
    </source>
</evidence>
<keyword evidence="3 8" id="KW-1133">Transmembrane helix</keyword>
<dbReference type="FunFam" id="2.60.40.10:FF:000061">
    <property type="entry name" value="Dyslexia-associated protein KIAA0319 homolog"/>
    <property type="match status" value="2"/>
</dbReference>
<feature type="domain" description="Cadherin" evidence="10">
    <location>
        <begin position="270"/>
        <end position="401"/>
    </location>
</feature>
<dbReference type="PROSITE" id="PS50093">
    <property type="entry name" value="PKD"/>
    <property type="match status" value="1"/>
</dbReference>
<evidence type="ECO:0000259" key="9">
    <source>
        <dbReference type="PROSITE" id="PS50093"/>
    </source>
</evidence>
<evidence type="ECO:0000256" key="8">
    <source>
        <dbReference type="SAM" id="Phobius"/>
    </source>
</evidence>
<sequence length="853" mass="92622">MSWQGVSKDEELPAPTVGGTSGGAFPQTSDKNHSQLTDGSGEAQSPSQQNSKSEDTIGPASSNSSSVLPANAPTITTSPTQYSSKPTLVAPSSLLVHVMPLVSMTVRELVVSAGESVEVTLPRNEVELNAFVVPAAQPGTDYAFDWRLRTHPKDYSGEMEGKHSETLKLSKLTVGLYEFEVTVDGDGAHGEGYVNVTVKPEPRVNKLPVAVVSPKFQEISLPTSSTVIDGSQSTDDDKVVAWHWEEVKGPLREEKVSADTQILTLTGLVPGNYTFSLTVTDSDGAQNSTQATLSVNKAVDYRPVANAGPNQVITLPRNAVTLHGNQSTDDHEPLAYEWSLSPESKGKVVEMQGVRTPALQLSAMQEGDYTFQLTVTDTAGQQDTAQVTVIVQPENNKPPVADAGPEKELTLPVDRTTLDGSKSTDDQNISTYHWKQSKGPDGVKIENADGAVATVTGLQVGEYEFSLTVTDERKLASTDTVTVIVREELDQPPVAHVQSSPAISLPLRTAALDGSHSTDDKGGVGYLWTRDDSSPAAGDVLNNSDHQAVLFLTNLVEGKYSFTLTVTDSKGQSSSDRGTVEVKPDVWQRDLVELVLEVSVSQVSHRQRDMLLRQVGVLLGVLDSDIIVREVSAFNEHSTRLVFLVSGGPGRPPLSGHSVALGLRNKLRKQKNDFLIFKARRVDTVICQLNCSSHGDCDSFTRTCICQPFWMENFIKGQLWDQESNCEWSVLYVTIASFMIVVAIATFVWGMVCCCRGRKGKMRHKSKSRYKMLNGEEQDGLELHPPRAGRMKPAPAPSSSALMRSDSDLDSDDGQGGVPWTDRERGHLLRPHNGTLENGQGPTRNKKQREELL</sequence>
<dbReference type="FunFam" id="2.60.40.10:FF:000257">
    <property type="entry name" value="Dyslexia-associated protein KIAA0319-like"/>
    <property type="match status" value="1"/>
</dbReference>
<dbReference type="GeneTree" id="ENSGT00940000157613"/>
<dbReference type="InterPro" id="IPR002126">
    <property type="entry name" value="Cadherin-like_dom"/>
</dbReference>
<feature type="region of interest" description="Disordered" evidence="7">
    <location>
        <begin position="1"/>
        <end position="84"/>
    </location>
</feature>
<feature type="domain" description="PKD" evidence="9">
    <location>
        <begin position="332"/>
        <end position="392"/>
    </location>
</feature>
<dbReference type="SMART" id="SM00089">
    <property type="entry name" value="PKD"/>
    <property type="match status" value="4"/>
</dbReference>
<dbReference type="SUPFAM" id="SSF49299">
    <property type="entry name" value="PKD domain"/>
    <property type="match status" value="4"/>
</dbReference>
<keyword evidence="2 8" id="KW-0812">Transmembrane</keyword>
<dbReference type="Pfam" id="PF22352">
    <property type="entry name" value="K319L-like_PKD"/>
    <property type="match status" value="5"/>
</dbReference>
<feature type="region of interest" description="Disordered" evidence="7">
    <location>
        <begin position="766"/>
        <end position="853"/>
    </location>
</feature>
<dbReference type="GO" id="GO:0007156">
    <property type="term" value="P:homophilic cell adhesion via plasma membrane adhesion molecules"/>
    <property type="evidence" value="ECO:0007669"/>
    <property type="project" value="InterPro"/>
</dbReference>
<dbReference type="GO" id="GO:0001764">
    <property type="term" value="P:neuron migration"/>
    <property type="evidence" value="ECO:0007669"/>
    <property type="project" value="TreeGrafter"/>
</dbReference>
<dbReference type="CDD" id="cd00146">
    <property type="entry name" value="PKD"/>
    <property type="match status" value="4"/>
</dbReference>
<organism evidence="11 12">
    <name type="scientific">Oncorhynchus kisutch</name>
    <name type="common">Coho salmon</name>
    <name type="synonym">Salmo kisutch</name>
    <dbReference type="NCBI Taxonomy" id="8019"/>
    <lineage>
        <taxon>Eukaryota</taxon>
        <taxon>Metazoa</taxon>
        <taxon>Chordata</taxon>
        <taxon>Craniata</taxon>
        <taxon>Vertebrata</taxon>
        <taxon>Euteleostomi</taxon>
        <taxon>Actinopterygii</taxon>
        <taxon>Neopterygii</taxon>
        <taxon>Teleostei</taxon>
        <taxon>Protacanthopterygii</taxon>
        <taxon>Salmoniformes</taxon>
        <taxon>Salmonidae</taxon>
        <taxon>Salmoninae</taxon>
        <taxon>Oncorhynchus</taxon>
    </lineage>
</organism>
<dbReference type="PANTHER" id="PTHR46182:SF3">
    <property type="entry name" value="DYSLEXIA-ASSOCIATED PROTEIN KIAA0319-LIKE PROTEIN"/>
    <property type="match status" value="1"/>
</dbReference>
<dbReference type="InterPro" id="IPR035986">
    <property type="entry name" value="PKD_dom_sf"/>
</dbReference>
<keyword evidence="12" id="KW-1185">Reference proteome</keyword>
<evidence type="ECO:0000256" key="1">
    <source>
        <dbReference type="ARBA" id="ARBA00004370"/>
    </source>
</evidence>
<reference evidence="11" key="1">
    <citation type="submission" date="2025-08" db="UniProtKB">
        <authorList>
            <consortium name="Ensembl"/>
        </authorList>
    </citation>
    <scope>IDENTIFICATION</scope>
</reference>
<dbReference type="GO" id="GO:0005794">
    <property type="term" value="C:Golgi apparatus"/>
    <property type="evidence" value="ECO:0007669"/>
    <property type="project" value="TreeGrafter"/>
</dbReference>
<dbReference type="FunFam" id="2.60.40.10:FF:002107">
    <property type="entry name" value="Si:ch211-193k19.1"/>
    <property type="match status" value="1"/>
</dbReference>
<dbReference type="InterPro" id="IPR029865">
    <property type="entry name" value="KIAA0319-like"/>
</dbReference>
<keyword evidence="5" id="KW-0325">Glycoprotein</keyword>
<gene>
    <name evidence="11" type="primary">KIAA0319L</name>
    <name evidence="11" type="synonym">LOC109907594</name>
</gene>
<evidence type="ECO:0000259" key="10">
    <source>
        <dbReference type="PROSITE" id="PS50268"/>
    </source>
</evidence>
<keyword evidence="6" id="KW-0106">Calcium</keyword>
<dbReference type="Pfam" id="PF23620">
    <property type="entry name" value="KIAA0319"/>
    <property type="match status" value="1"/>
</dbReference>
<feature type="transmembrane region" description="Helical" evidence="8">
    <location>
        <begin position="730"/>
        <end position="755"/>
    </location>
</feature>
<dbReference type="FunFam" id="2.60.40.10:FF:000319">
    <property type="entry name" value="Dyslexia-associated protein KIAA0319 homolog"/>
    <property type="match status" value="1"/>
</dbReference>
<dbReference type="Ensembl" id="ENSOKIT00005119629.1">
    <property type="protein sequence ID" value="ENSOKIP00005111748.1"/>
    <property type="gene ID" value="ENSOKIG00005048355.1"/>
</dbReference>
<evidence type="ECO:0000313" key="12">
    <source>
        <dbReference type="Proteomes" id="UP000694557"/>
    </source>
</evidence>
<feature type="compositionally biased region" description="Polar residues" evidence="7">
    <location>
        <begin position="59"/>
        <end position="84"/>
    </location>
</feature>
<name>A0A8C7N9D0_ONCKI</name>
<feature type="compositionally biased region" description="Polar residues" evidence="7">
    <location>
        <begin position="26"/>
        <end position="51"/>
    </location>
</feature>
<evidence type="ECO:0000256" key="2">
    <source>
        <dbReference type="ARBA" id="ARBA00022692"/>
    </source>
</evidence>
<dbReference type="AlphaFoldDB" id="A0A8C7N9D0"/>
<proteinExistence type="predicted"/>
<dbReference type="GO" id="GO:0031410">
    <property type="term" value="C:cytoplasmic vesicle"/>
    <property type="evidence" value="ECO:0007669"/>
    <property type="project" value="TreeGrafter"/>
</dbReference>
<dbReference type="GO" id="GO:0005509">
    <property type="term" value="F:calcium ion binding"/>
    <property type="evidence" value="ECO:0007669"/>
    <property type="project" value="UniProtKB-UniRule"/>
</dbReference>
<evidence type="ECO:0000256" key="7">
    <source>
        <dbReference type="SAM" id="MobiDB-lite"/>
    </source>
</evidence>
<evidence type="ECO:0000256" key="6">
    <source>
        <dbReference type="PROSITE-ProRule" id="PRU00043"/>
    </source>
</evidence>
<evidence type="ECO:0000256" key="3">
    <source>
        <dbReference type="ARBA" id="ARBA00022989"/>
    </source>
</evidence>
<protein>
    <submittedName>
        <fullName evidence="11">KIAA0319 like</fullName>
    </submittedName>
</protein>
<dbReference type="Proteomes" id="UP000694557">
    <property type="component" value="Unassembled WGS sequence"/>
</dbReference>
<dbReference type="PANTHER" id="PTHR46182">
    <property type="entry name" value="FI19480P1"/>
    <property type="match status" value="1"/>
</dbReference>
<dbReference type="InterPro" id="IPR056502">
    <property type="entry name" value="KIAA0319-like_C"/>
</dbReference>
<dbReference type="Gene3D" id="2.60.40.10">
    <property type="entry name" value="Immunoglobulins"/>
    <property type="match status" value="5"/>
</dbReference>
<evidence type="ECO:0000256" key="4">
    <source>
        <dbReference type="ARBA" id="ARBA00023136"/>
    </source>
</evidence>
<comment type="subcellular location">
    <subcellularLocation>
        <location evidence="1">Membrane</location>
    </subcellularLocation>
</comment>
<dbReference type="InterPro" id="IPR000601">
    <property type="entry name" value="PKD_dom"/>
</dbReference>
<dbReference type="PROSITE" id="PS50268">
    <property type="entry name" value="CADHERIN_2"/>
    <property type="match status" value="1"/>
</dbReference>
<keyword evidence="4 8" id="KW-0472">Membrane</keyword>
<dbReference type="InterPro" id="IPR013783">
    <property type="entry name" value="Ig-like_fold"/>
</dbReference>
<reference evidence="11" key="2">
    <citation type="submission" date="2025-09" db="UniProtKB">
        <authorList>
            <consortium name="Ensembl"/>
        </authorList>
    </citation>
    <scope>IDENTIFICATION</scope>
</reference>
<accession>A0A8C7N9D0</accession>
<dbReference type="GO" id="GO:0016020">
    <property type="term" value="C:membrane"/>
    <property type="evidence" value="ECO:0007669"/>
    <property type="project" value="UniProtKB-SubCell"/>
</dbReference>
<evidence type="ECO:0000313" key="11">
    <source>
        <dbReference type="Ensembl" id="ENSOKIP00005111748.1"/>
    </source>
</evidence>